<accession>A0A3S5GYA1</accession>
<sequence>MAIMKKPRFTETQGRYLAFLHAYTAVHGHAPSEAEM</sequence>
<evidence type="ECO:0000313" key="1">
    <source>
        <dbReference type="EMBL" id="AYM54282.1"/>
    </source>
</evidence>
<organism evidence="1">
    <name type="scientific">Sorangium cellulosum</name>
    <name type="common">Polyangium cellulosum</name>
    <dbReference type="NCBI Taxonomy" id="56"/>
    <lineage>
        <taxon>Bacteria</taxon>
        <taxon>Pseudomonadati</taxon>
        <taxon>Myxococcota</taxon>
        <taxon>Polyangia</taxon>
        <taxon>Polyangiales</taxon>
        <taxon>Polyangiaceae</taxon>
        <taxon>Sorangium</taxon>
    </lineage>
</organism>
<reference evidence="1" key="1">
    <citation type="journal article" date="2018" name="J. Ind. Microbiol. Biotechnol.">
        <title>Genome mining reveals uncommon alkylpyrones as type III PKS products from myxobacteria.</title>
        <authorList>
            <person name="Hug J.J."/>
            <person name="Panter F."/>
            <person name="Krug D."/>
            <person name="Muller R."/>
        </authorList>
    </citation>
    <scope>NUCLEOTIDE SEQUENCE</scope>
    <source>
        <strain evidence="1">So ce1128</strain>
    </source>
</reference>
<protein>
    <submittedName>
        <fullName evidence="1">Uncharacterized protein</fullName>
    </submittedName>
</protein>
<dbReference type="EMBL" id="MH908920">
    <property type="protein sequence ID" value="AYM54282.1"/>
    <property type="molecule type" value="Genomic_DNA"/>
</dbReference>
<proteinExistence type="predicted"/>
<name>A0A3S5GYA1_SORCE</name>
<dbReference type="AlphaFoldDB" id="A0A3S5GYA1"/>